<organism evidence="1 2">
    <name type="scientific">Puccinia sorghi</name>
    <dbReference type="NCBI Taxonomy" id="27349"/>
    <lineage>
        <taxon>Eukaryota</taxon>
        <taxon>Fungi</taxon>
        <taxon>Dikarya</taxon>
        <taxon>Basidiomycota</taxon>
        <taxon>Pucciniomycotina</taxon>
        <taxon>Pucciniomycetes</taxon>
        <taxon>Pucciniales</taxon>
        <taxon>Pucciniaceae</taxon>
        <taxon>Puccinia</taxon>
    </lineage>
</organism>
<sequence>MFGTCLERGLLGRNMCYQLPDRGSGLPKHTDNGLDPSSYPFSEPAYCVNSFVDSLCTLRRCNQEYQRLTGTQTTGSLPPELATAKVVNQAVFLARTVQVPGHYKDKNLICMPLTECDSLVSLLRAQEESLYSVIVNRQESKVLDRLSLSSMPLACYTGYACEEECNRLEHKMLGTWGLSVLDIHHTLLMLVGWESHSAAAVRLSNTLVQDQYLEMAKSACSKSHMSRGSGSKIPYLVFACGYYTYCEQVEAQTLWTEVVSGSVGRKNAITCHVYRSVGLMILSDTAGVVLRPDVMGKYGDTLCFNRTGPQVTTHKKPTSDEADLGFHFSAFFQLWPYTEYDRPPCPLLFISLVFPIKCEWPIIMTPLMQQVKLSYEEEGGHEVACIPGGINMSICLANLANTYKNCIGVSGKAAEKGIFSHVDLCSFSLPYNTPVPPKERELTTAEYPWWKGEDRCQHTDMSSTCGCCESMPGRSQETSLLRHMGKKASYI</sequence>
<gene>
    <name evidence="1" type="ORF">VP01_1713g1</name>
</gene>
<keyword evidence="2" id="KW-1185">Reference proteome</keyword>
<accession>A0A0L6VHD1</accession>
<dbReference type="AlphaFoldDB" id="A0A0L6VHD1"/>
<dbReference type="STRING" id="27349.A0A0L6VHD1"/>
<dbReference type="Proteomes" id="UP000037035">
    <property type="component" value="Unassembled WGS sequence"/>
</dbReference>
<name>A0A0L6VHD1_9BASI</name>
<evidence type="ECO:0000313" key="1">
    <source>
        <dbReference type="EMBL" id="KNZ59515.1"/>
    </source>
</evidence>
<dbReference type="VEuPathDB" id="FungiDB:VP01_1713g1"/>
<reference evidence="1 2" key="1">
    <citation type="submission" date="2015-08" db="EMBL/GenBank/DDBJ databases">
        <title>Next Generation Sequencing and Analysis of the Genome of Puccinia sorghi L Schw, the Causal Agent of Maize Common Rust.</title>
        <authorList>
            <person name="Rochi L."/>
            <person name="Burguener G."/>
            <person name="Darino M."/>
            <person name="Turjanski A."/>
            <person name="Kreff E."/>
            <person name="Dieguez M.J."/>
            <person name="Sacco F."/>
        </authorList>
    </citation>
    <scope>NUCLEOTIDE SEQUENCE [LARGE SCALE GENOMIC DNA]</scope>
    <source>
        <strain evidence="1 2">RO10H11247</strain>
    </source>
</reference>
<proteinExistence type="predicted"/>
<protein>
    <submittedName>
        <fullName evidence="1">Uncharacterized protein</fullName>
    </submittedName>
</protein>
<evidence type="ECO:0000313" key="2">
    <source>
        <dbReference type="Proteomes" id="UP000037035"/>
    </source>
</evidence>
<dbReference type="EMBL" id="LAVV01006519">
    <property type="protein sequence ID" value="KNZ59515.1"/>
    <property type="molecule type" value="Genomic_DNA"/>
</dbReference>
<comment type="caution">
    <text evidence="1">The sequence shown here is derived from an EMBL/GenBank/DDBJ whole genome shotgun (WGS) entry which is preliminary data.</text>
</comment>